<proteinExistence type="predicted"/>
<keyword evidence="1" id="KW-0812">Transmembrane</keyword>
<reference evidence="2" key="1">
    <citation type="submission" date="2014-12" db="EMBL/GenBank/DDBJ databases">
        <title>Insight into the proteome of Arion vulgaris.</title>
        <authorList>
            <person name="Aradska J."/>
            <person name="Bulat T."/>
            <person name="Smidak R."/>
            <person name="Sarate P."/>
            <person name="Gangsoo J."/>
            <person name="Sialana F."/>
            <person name="Bilban M."/>
            <person name="Lubec G."/>
        </authorList>
    </citation>
    <scope>NUCLEOTIDE SEQUENCE</scope>
    <source>
        <tissue evidence="2">Skin</tissue>
    </source>
</reference>
<protein>
    <submittedName>
        <fullName evidence="2">Uncharacterized protein</fullName>
    </submittedName>
</protein>
<dbReference type="EMBL" id="HACG01024200">
    <property type="protein sequence ID" value="CEK71065.1"/>
    <property type="molecule type" value="Transcribed_RNA"/>
</dbReference>
<dbReference type="EMBL" id="HACG01024201">
    <property type="protein sequence ID" value="CEK71066.1"/>
    <property type="molecule type" value="Transcribed_RNA"/>
</dbReference>
<gene>
    <name evidence="2" type="primary">ORF76777</name>
    <name evidence="3" type="synonym">ORF76781</name>
</gene>
<accession>A0A0B6ZTJ3</accession>
<dbReference type="AlphaFoldDB" id="A0A0B6ZTJ3"/>
<name>A0A0B6ZTJ3_9EUPU</name>
<evidence type="ECO:0000313" key="2">
    <source>
        <dbReference type="EMBL" id="CEK71065.1"/>
    </source>
</evidence>
<keyword evidence="1" id="KW-1133">Transmembrane helix</keyword>
<feature type="transmembrane region" description="Helical" evidence="1">
    <location>
        <begin position="19"/>
        <end position="37"/>
    </location>
</feature>
<evidence type="ECO:0000313" key="3">
    <source>
        <dbReference type="EMBL" id="CEK71066.1"/>
    </source>
</evidence>
<evidence type="ECO:0000256" key="1">
    <source>
        <dbReference type="SAM" id="Phobius"/>
    </source>
</evidence>
<keyword evidence="1" id="KW-0472">Membrane</keyword>
<organism evidence="2">
    <name type="scientific">Arion vulgaris</name>
    <dbReference type="NCBI Taxonomy" id="1028688"/>
    <lineage>
        <taxon>Eukaryota</taxon>
        <taxon>Metazoa</taxon>
        <taxon>Spiralia</taxon>
        <taxon>Lophotrochozoa</taxon>
        <taxon>Mollusca</taxon>
        <taxon>Gastropoda</taxon>
        <taxon>Heterobranchia</taxon>
        <taxon>Euthyneura</taxon>
        <taxon>Panpulmonata</taxon>
        <taxon>Eupulmonata</taxon>
        <taxon>Stylommatophora</taxon>
        <taxon>Helicina</taxon>
        <taxon>Arionoidea</taxon>
        <taxon>Arionidae</taxon>
        <taxon>Arion</taxon>
    </lineage>
</organism>
<sequence length="65" mass="7405">MPTPRAGCNRWANKSAALILNKMLTSGSLLLILCATYRRIKWKHLFKQTLHEHYMSSSGIILCSE</sequence>